<feature type="region of interest" description="Disordered" evidence="1">
    <location>
        <begin position="1120"/>
        <end position="1146"/>
    </location>
</feature>
<feature type="domain" description="Bacterial Ig-like" evidence="3">
    <location>
        <begin position="1019"/>
        <end position="1113"/>
    </location>
</feature>
<feature type="domain" description="Bacterial Ig-like" evidence="3">
    <location>
        <begin position="784"/>
        <end position="895"/>
    </location>
</feature>
<dbReference type="InterPro" id="IPR044016">
    <property type="entry name" value="Big_13"/>
</dbReference>
<feature type="domain" description="Bacterial Ig-like" evidence="3">
    <location>
        <begin position="1324"/>
        <end position="1418"/>
    </location>
</feature>
<gene>
    <name evidence="4" type="ORF">AKG95_11580</name>
</gene>
<dbReference type="Pfam" id="PF14252">
    <property type="entry name" value="DUF4347"/>
    <property type="match status" value="1"/>
</dbReference>
<dbReference type="Pfam" id="PF19077">
    <property type="entry name" value="Big_13"/>
    <property type="match status" value="8"/>
</dbReference>
<dbReference type="NCBIfam" id="NF033510">
    <property type="entry name" value="Ca_tandemer"/>
    <property type="match status" value="4"/>
</dbReference>
<feature type="domain" description="Bacterial Ig-like" evidence="3">
    <location>
        <begin position="1120"/>
        <end position="1213"/>
    </location>
</feature>
<protein>
    <recommendedName>
        <fullName evidence="6">DUF4347 domain-containing protein</fullName>
    </recommendedName>
</protein>
<feature type="region of interest" description="Disordered" evidence="1">
    <location>
        <begin position="1423"/>
        <end position="1448"/>
    </location>
</feature>
<organism evidence="4 5">
    <name type="scientific">Janthinobacterium lividum</name>
    <dbReference type="NCBI Taxonomy" id="29581"/>
    <lineage>
        <taxon>Bacteria</taxon>
        <taxon>Pseudomonadati</taxon>
        <taxon>Pseudomonadota</taxon>
        <taxon>Betaproteobacteria</taxon>
        <taxon>Burkholderiales</taxon>
        <taxon>Oxalobacteraceae</taxon>
        <taxon>Janthinobacterium</taxon>
    </lineage>
</organism>
<feature type="compositionally biased region" description="Low complexity" evidence="1">
    <location>
        <begin position="1120"/>
        <end position="1129"/>
    </location>
</feature>
<accession>A0A1S1U921</accession>
<feature type="domain" description="Bacterial Ig-like" evidence="3">
    <location>
        <begin position="550"/>
        <end position="660"/>
    </location>
</feature>
<feature type="domain" description="DUF4347" evidence="2">
    <location>
        <begin position="94"/>
        <end position="257"/>
    </location>
</feature>
<feature type="domain" description="Bacterial Ig-like" evidence="3">
    <location>
        <begin position="670"/>
        <end position="778"/>
    </location>
</feature>
<feature type="non-terminal residue" evidence="4">
    <location>
        <position position="1448"/>
    </location>
</feature>
<evidence type="ECO:0008006" key="6">
    <source>
        <dbReference type="Google" id="ProtNLM"/>
    </source>
</evidence>
<dbReference type="InterPro" id="IPR025592">
    <property type="entry name" value="DUF4347"/>
</dbReference>
<evidence type="ECO:0000259" key="2">
    <source>
        <dbReference type="Pfam" id="PF14252"/>
    </source>
</evidence>
<evidence type="ECO:0000313" key="4">
    <source>
        <dbReference type="EMBL" id="OHV96945.1"/>
    </source>
</evidence>
<dbReference type="Gene3D" id="2.60.40.10">
    <property type="entry name" value="Immunoglobulins"/>
    <property type="match status" value="8"/>
</dbReference>
<dbReference type="InterPro" id="IPR013783">
    <property type="entry name" value="Ig-like_fold"/>
</dbReference>
<sequence>MTAAAPPARAAQGQRLRPARSMLALETRIVFDGAVAATLTDPHDGSAGALHLPAIAGRAIDAGRASAEAARSAALAPERAPAETAAKAAGPGTIVFVDASVSNPQALLAGLKPGVEVVMLDKNRDGVQQIADALKGRHGLESIQIISEGSTGRVILGSSVLSDNNIDRYQSALATWGGALRSGGDILLFGCNVANNPTGDHFINRLATLTGADVAASTDSTGAAALGGNWVLEKHAGQIEADKAISERALADYAGLLLSGNGTADGTYDFGGTYGSASGGFRPLADKLKVSDFLAQDGTVLYGSNPASSVDGSVITAVFKAEGSTVAKTFTFKDFGFSVTARGAGLNTRTVDQLVVVLADASGNTIATLQMAGPTLTLSTTVQSLSSLINGGTPYNYANVASVSITISLWKTTDHGGDGGAASEINFESMTMSNISAAVVNTAPVFVGATTALTVAQNGGATDIKGLLHINDVDVGQTETWTQYQAPLHGTLSFSGATGSSGSADITPGGTITYTPTAGYAGTDTFTIRVSDGVSTVDRIITVNVTPAAPGAPDLAAGSDSGSSATDNKTNAGSLTFSGSSAAGDSASTVRVFIDANNNGLYDAGTEATATATVNNGSWSVSGLSTSGLADGAYNVYAITTSASGALSSSKSAALNVIIDKTSPGMPSNAIVLSTASDSGSSNADGRTNVTNPTVRISLAGTNAAAGDTAELLLGGASLGTPVRLVLNGTNISDGYVDMSVSSGDLGADGSKVLTAKITDVAGNVGTAGGSLTITLDTTAPGTPAPAIVLASSSDSGSSDIDRVTNVLNPLIRINLNGSNAVSGDTLEVLLNGSSFGTPLSATLSNADIFNGFIDLTVVSGSLGPDGTKVLTVRLIDAAGNAGTAGGTLTLTLDTTRPGAPSNPIVLADASDSGSSNADGITNISNPTVRVSLVGTNAAVGDVAELLLAGAAFGTRVRATLTSTNISDGYIDLSISSGGLGADGDKVLTARITDLAGNIGTAGGSLTVTLDTAIAAPSTPVLNSASDSGSSNSDRITNVATPTISGTAENGSSVTLYDTDGVTVLGTTVATGGAWSITSSALSNGVHNLKAQAVDAAGNASILSGALSIIIDTSAPATPATPTLDPASDSGASNADGITRVTTPTINGTAEAGSTVTLYDTDGVTVLGTAVATGGVWSITSSALADGEHKLTVKASDTAGNVSAASGQLSVTIATVGVAPAALALDAASDSGISNADRITNVSTPTISGTAQAGAIVTLYDTDGTTVLGTTVATGGVWSITSSALGQGLHRLSARAFDVVGNTSPASMTLNVTIDTSAPAAPAALTLDTTTDSGASNSDGVTKFGNLIINGSGENGSIVTLYDSDGVTVLGSTVVSGGQWHISTSTLADGEHSLRAIATDVAGNASAASDTLNVTVDTSIAAPATPTLDPASDSGASNADRITRITTP</sequence>
<evidence type="ECO:0000256" key="1">
    <source>
        <dbReference type="SAM" id="MobiDB-lite"/>
    </source>
</evidence>
<dbReference type="EMBL" id="LFKP01000007">
    <property type="protein sequence ID" value="OHV96945.1"/>
    <property type="molecule type" value="Genomic_DNA"/>
</dbReference>
<name>A0A1S1U921_9BURK</name>
<feature type="domain" description="Bacterial Ig-like" evidence="3">
    <location>
        <begin position="905"/>
        <end position="1012"/>
    </location>
</feature>
<dbReference type="Proteomes" id="UP000179840">
    <property type="component" value="Unassembled WGS sequence"/>
</dbReference>
<dbReference type="Gene3D" id="2.60.40.3440">
    <property type="match status" value="1"/>
</dbReference>
<evidence type="ECO:0000259" key="3">
    <source>
        <dbReference type="Pfam" id="PF19077"/>
    </source>
</evidence>
<proteinExistence type="predicted"/>
<comment type="caution">
    <text evidence="4">The sequence shown here is derived from an EMBL/GenBank/DDBJ whole genome shotgun (WGS) entry which is preliminary data.</text>
</comment>
<evidence type="ECO:0000313" key="5">
    <source>
        <dbReference type="Proteomes" id="UP000179840"/>
    </source>
</evidence>
<dbReference type="Pfam" id="PF17963">
    <property type="entry name" value="Big_9"/>
    <property type="match status" value="1"/>
</dbReference>
<reference evidence="4 5" key="1">
    <citation type="submission" date="2015-06" db="EMBL/GenBank/DDBJ databases">
        <title>Draft genome sequencing of a biphenyl-degrading bacterium, Janthinobacterium lividum MEG1.</title>
        <authorList>
            <person name="Shimodaira J."/>
            <person name="Hatta T."/>
        </authorList>
    </citation>
    <scope>NUCLEOTIDE SEQUENCE [LARGE SCALE GENOMIC DNA]</scope>
    <source>
        <strain evidence="4 5">MEG1</strain>
    </source>
</reference>
<feature type="domain" description="Bacterial Ig-like" evidence="3">
    <location>
        <begin position="1221"/>
        <end position="1316"/>
    </location>
</feature>